<dbReference type="AlphaFoldDB" id="A0A7T4N8V5"/>
<dbReference type="Proteomes" id="UP000595610">
    <property type="component" value="Chromosome 2"/>
</dbReference>
<reference evidence="2 3" key="1">
    <citation type="submission" date="2020-12" db="EMBL/GenBank/DDBJ databases">
        <title>FDA dAtabase for Regulatory Grade micrObial Sequences (FDA-ARGOS): Supporting development and validation of Infectious Disease Dx tests.</title>
        <authorList>
            <person name="Nelson B."/>
            <person name="Plummer A."/>
            <person name="Tallon L."/>
            <person name="Sadzewicz L."/>
            <person name="Zhao X."/>
            <person name="Boylan J."/>
            <person name="Ott S."/>
            <person name="Bowen H."/>
            <person name="Vavikolanu K."/>
            <person name="Mehta A."/>
            <person name="Aluvathingal J."/>
            <person name="Nadendla S."/>
            <person name="Myers T."/>
            <person name="Yan Y."/>
            <person name="Sichtig H."/>
        </authorList>
    </citation>
    <scope>NUCLEOTIDE SEQUENCE [LARGE SCALE GENOMIC DNA]</scope>
    <source>
        <strain evidence="2 3">FDAARGOS_1049</strain>
    </source>
</reference>
<keyword evidence="3" id="KW-1185">Reference proteome</keyword>
<evidence type="ECO:0000313" key="3">
    <source>
        <dbReference type="Proteomes" id="UP000595610"/>
    </source>
</evidence>
<dbReference type="KEGG" id="pgis:I6I06_20575"/>
<feature type="compositionally biased region" description="Polar residues" evidence="1">
    <location>
        <begin position="157"/>
        <end position="167"/>
    </location>
</feature>
<gene>
    <name evidence="2" type="ORF">I6I06_20575</name>
</gene>
<sequence length="167" mass="17722">MPPRPDPLFAIAERLILSLYDGGVLSPAVLERVIASVGAARWDTAADSRAKDDRSLREIVVSVMMPGNALDQVDQDFAAVIEHIVGVTKETARPSRGGDRRTADKSRKAAAPPPADSSDEADSELLEQLAGTRGASARKTKPTRAANTTRPGAGFSPLQNATPPKKR</sequence>
<name>A0A7T4N8V5_9BURK</name>
<feature type="region of interest" description="Disordered" evidence="1">
    <location>
        <begin position="88"/>
        <end position="167"/>
    </location>
</feature>
<evidence type="ECO:0000256" key="1">
    <source>
        <dbReference type="SAM" id="MobiDB-lite"/>
    </source>
</evidence>
<protein>
    <submittedName>
        <fullName evidence="2">Uncharacterized protein</fullName>
    </submittedName>
</protein>
<evidence type="ECO:0000313" key="2">
    <source>
        <dbReference type="EMBL" id="QQC67343.1"/>
    </source>
</evidence>
<organism evidence="2 3">
    <name type="scientific">Paraburkholderia ginsengisoli</name>
    <dbReference type="NCBI Taxonomy" id="311231"/>
    <lineage>
        <taxon>Bacteria</taxon>
        <taxon>Pseudomonadati</taxon>
        <taxon>Pseudomonadota</taxon>
        <taxon>Betaproteobacteria</taxon>
        <taxon>Burkholderiales</taxon>
        <taxon>Burkholderiaceae</taxon>
        <taxon>Paraburkholderia</taxon>
    </lineage>
</organism>
<accession>A0A7T4N8V5</accession>
<feature type="compositionally biased region" description="Basic and acidic residues" evidence="1">
    <location>
        <begin position="90"/>
        <end position="107"/>
    </location>
</feature>
<dbReference type="EMBL" id="CP066076">
    <property type="protein sequence ID" value="QQC67343.1"/>
    <property type="molecule type" value="Genomic_DNA"/>
</dbReference>
<dbReference type="RefSeq" id="WP_042329470.1">
    <property type="nucleotide sequence ID" value="NZ_CP066076.1"/>
</dbReference>
<proteinExistence type="predicted"/>